<name>A0A9N7UCV5_PLEPL</name>
<dbReference type="AlphaFoldDB" id="A0A9N7UCV5"/>
<comment type="caution">
    <text evidence="2">The sequence shown here is derived from an EMBL/GenBank/DDBJ whole genome shotgun (WGS) entry which is preliminary data.</text>
</comment>
<keyword evidence="3" id="KW-1185">Reference proteome</keyword>
<feature type="non-terminal residue" evidence="2">
    <location>
        <position position="112"/>
    </location>
</feature>
<dbReference type="Proteomes" id="UP001153269">
    <property type="component" value="Unassembled WGS sequence"/>
</dbReference>
<proteinExistence type="predicted"/>
<evidence type="ECO:0000256" key="1">
    <source>
        <dbReference type="SAM" id="MobiDB-lite"/>
    </source>
</evidence>
<gene>
    <name evidence="2" type="ORF">PLEPLA_LOCUS16137</name>
</gene>
<protein>
    <submittedName>
        <fullName evidence="2">Uncharacterized protein</fullName>
    </submittedName>
</protein>
<dbReference type="EMBL" id="CADEAL010001026">
    <property type="protein sequence ID" value="CAB1428172.1"/>
    <property type="molecule type" value="Genomic_DNA"/>
</dbReference>
<feature type="region of interest" description="Disordered" evidence="1">
    <location>
        <begin position="1"/>
        <end position="60"/>
    </location>
</feature>
<organism evidence="2 3">
    <name type="scientific">Pleuronectes platessa</name>
    <name type="common">European plaice</name>
    <dbReference type="NCBI Taxonomy" id="8262"/>
    <lineage>
        <taxon>Eukaryota</taxon>
        <taxon>Metazoa</taxon>
        <taxon>Chordata</taxon>
        <taxon>Craniata</taxon>
        <taxon>Vertebrata</taxon>
        <taxon>Euteleostomi</taxon>
        <taxon>Actinopterygii</taxon>
        <taxon>Neopterygii</taxon>
        <taxon>Teleostei</taxon>
        <taxon>Neoteleostei</taxon>
        <taxon>Acanthomorphata</taxon>
        <taxon>Carangaria</taxon>
        <taxon>Pleuronectiformes</taxon>
        <taxon>Pleuronectoidei</taxon>
        <taxon>Pleuronectidae</taxon>
        <taxon>Pleuronectes</taxon>
    </lineage>
</organism>
<reference evidence="2" key="1">
    <citation type="submission" date="2020-03" db="EMBL/GenBank/DDBJ databases">
        <authorList>
            <person name="Weist P."/>
        </authorList>
    </citation>
    <scope>NUCLEOTIDE SEQUENCE</scope>
</reference>
<evidence type="ECO:0000313" key="2">
    <source>
        <dbReference type="EMBL" id="CAB1428172.1"/>
    </source>
</evidence>
<sequence length="112" mass="11619">DQALVAGGELLLTSTARPAPTDQPTALPTVQTPDHMQLGWSDGADGMNGQGGRRGQGESPDKHALFEMMKSWVLQLTLSHACLGVYLPDGGLNPMIGSSLHSANANLSAAIV</sequence>
<feature type="compositionally biased region" description="Polar residues" evidence="1">
    <location>
        <begin position="12"/>
        <end position="34"/>
    </location>
</feature>
<accession>A0A9N7UCV5</accession>
<evidence type="ECO:0000313" key="3">
    <source>
        <dbReference type="Proteomes" id="UP001153269"/>
    </source>
</evidence>